<dbReference type="GO" id="GO:0000976">
    <property type="term" value="F:transcription cis-regulatory region binding"/>
    <property type="evidence" value="ECO:0007669"/>
    <property type="project" value="TreeGrafter"/>
</dbReference>
<evidence type="ECO:0000256" key="2">
    <source>
        <dbReference type="ARBA" id="ARBA00023125"/>
    </source>
</evidence>
<keyword evidence="3" id="KW-0804">Transcription</keyword>
<dbReference type="PANTHER" id="PTHR30055:SF234">
    <property type="entry name" value="HTH-TYPE TRANSCRIPTIONAL REGULATOR BETI"/>
    <property type="match status" value="1"/>
</dbReference>
<dbReference type="Pfam" id="PF00440">
    <property type="entry name" value="TetR_N"/>
    <property type="match status" value="1"/>
</dbReference>
<dbReference type="Pfam" id="PF21313">
    <property type="entry name" value="EthR_C"/>
    <property type="match status" value="1"/>
</dbReference>
<evidence type="ECO:0000256" key="3">
    <source>
        <dbReference type="ARBA" id="ARBA00023163"/>
    </source>
</evidence>
<evidence type="ECO:0000313" key="7">
    <source>
        <dbReference type="Proteomes" id="UP000264006"/>
    </source>
</evidence>
<dbReference type="PANTHER" id="PTHR30055">
    <property type="entry name" value="HTH-TYPE TRANSCRIPTIONAL REGULATOR RUTR"/>
    <property type="match status" value="1"/>
</dbReference>
<evidence type="ECO:0000259" key="5">
    <source>
        <dbReference type="PROSITE" id="PS50977"/>
    </source>
</evidence>
<dbReference type="AlphaFoldDB" id="A0A346XYW9"/>
<gene>
    <name evidence="6" type="ORF">DVS28_a2737</name>
</gene>
<dbReference type="SUPFAM" id="SSF46689">
    <property type="entry name" value="Homeodomain-like"/>
    <property type="match status" value="1"/>
</dbReference>
<organism evidence="6 7">
    <name type="scientific">Euzebya pacifica</name>
    <dbReference type="NCBI Taxonomy" id="1608957"/>
    <lineage>
        <taxon>Bacteria</taxon>
        <taxon>Bacillati</taxon>
        <taxon>Actinomycetota</taxon>
        <taxon>Nitriliruptoria</taxon>
        <taxon>Euzebyales</taxon>
    </lineage>
</organism>
<dbReference type="InterPro" id="IPR050109">
    <property type="entry name" value="HTH-type_TetR-like_transc_reg"/>
</dbReference>
<dbReference type="InterPro" id="IPR001647">
    <property type="entry name" value="HTH_TetR"/>
</dbReference>
<dbReference type="OrthoDB" id="5112469at2"/>
<dbReference type="RefSeq" id="WP_114591909.1">
    <property type="nucleotide sequence ID" value="NZ_CAXIBR010000038.1"/>
</dbReference>
<dbReference type="InterPro" id="IPR049397">
    <property type="entry name" value="EthR_C"/>
</dbReference>
<dbReference type="GO" id="GO:0003700">
    <property type="term" value="F:DNA-binding transcription factor activity"/>
    <property type="evidence" value="ECO:0007669"/>
    <property type="project" value="TreeGrafter"/>
</dbReference>
<dbReference type="InterPro" id="IPR036271">
    <property type="entry name" value="Tet_transcr_reg_TetR-rel_C_sf"/>
</dbReference>
<dbReference type="KEGG" id="euz:DVS28_a2737"/>
<dbReference type="InterPro" id="IPR009057">
    <property type="entry name" value="Homeodomain-like_sf"/>
</dbReference>
<dbReference type="Gene3D" id="1.10.10.60">
    <property type="entry name" value="Homeodomain-like"/>
    <property type="match status" value="1"/>
</dbReference>
<accession>A0A346XYW9</accession>
<evidence type="ECO:0000313" key="6">
    <source>
        <dbReference type="EMBL" id="AXV07416.1"/>
    </source>
</evidence>
<feature type="DNA-binding region" description="H-T-H motif" evidence="4">
    <location>
        <begin position="35"/>
        <end position="54"/>
    </location>
</feature>
<proteinExistence type="predicted"/>
<evidence type="ECO:0000256" key="1">
    <source>
        <dbReference type="ARBA" id="ARBA00023015"/>
    </source>
</evidence>
<sequence length="214" mass="23812">MIDPQHVTPRGRKTMAKLRVAAQEAFAELGWQETRVQDIAERAGVSHGTFYTYYENRSAVLIDLVTDTMAAFINLVSQPWESEDPRAEVERIVGGVLDTYSTDAAVMKTWMQASREDAEFGELYLDLRQRFVDRITEQLDLVTDAAGRRSKVPPPETVASVLAAMVEHFAYCRTVLGEQHSRDAALDALLLVWGGAINGMAGFEIIDTAPRHAI</sequence>
<name>A0A346XYW9_9ACTN</name>
<keyword evidence="7" id="KW-1185">Reference proteome</keyword>
<keyword evidence="1" id="KW-0805">Transcription regulation</keyword>
<feature type="domain" description="HTH tetR-type" evidence="5">
    <location>
        <begin position="12"/>
        <end position="72"/>
    </location>
</feature>
<dbReference type="Gene3D" id="1.10.357.10">
    <property type="entry name" value="Tetracycline Repressor, domain 2"/>
    <property type="match status" value="1"/>
</dbReference>
<keyword evidence="2 4" id="KW-0238">DNA-binding</keyword>
<dbReference type="PRINTS" id="PR00455">
    <property type="entry name" value="HTHTETR"/>
</dbReference>
<reference evidence="6 7" key="1">
    <citation type="submission" date="2018-09" db="EMBL/GenBank/DDBJ databases">
        <title>Complete genome sequence of Euzebya sp. DY32-46 isolated from seawater of Pacific Ocean.</title>
        <authorList>
            <person name="Xu L."/>
            <person name="Wu Y.-H."/>
            <person name="Xu X.-W."/>
        </authorList>
    </citation>
    <scope>NUCLEOTIDE SEQUENCE [LARGE SCALE GENOMIC DNA]</scope>
    <source>
        <strain evidence="6 7">DY32-46</strain>
    </source>
</reference>
<dbReference type="PROSITE" id="PS50977">
    <property type="entry name" value="HTH_TETR_2"/>
    <property type="match status" value="1"/>
</dbReference>
<protein>
    <submittedName>
        <fullName evidence="6">Transcriptional regulator, TetR family</fullName>
    </submittedName>
</protein>
<dbReference type="SUPFAM" id="SSF48498">
    <property type="entry name" value="Tetracyclin repressor-like, C-terminal domain"/>
    <property type="match status" value="1"/>
</dbReference>
<evidence type="ECO:0000256" key="4">
    <source>
        <dbReference type="PROSITE-ProRule" id="PRU00335"/>
    </source>
</evidence>
<dbReference type="Proteomes" id="UP000264006">
    <property type="component" value="Chromosome"/>
</dbReference>
<dbReference type="EMBL" id="CP031165">
    <property type="protein sequence ID" value="AXV07416.1"/>
    <property type="molecule type" value="Genomic_DNA"/>
</dbReference>